<dbReference type="CDD" id="cd16147">
    <property type="entry name" value="G6S"/>
    <property type="match status" value="1"/>
</dbReference>
<dbReference type="PANTHER" id="PTHR43108">
    <property type="entry name" value="N-ACETYLGLUCOSAMINE-6-SULFATASE FAMILY MEMBER"/>
    <property type="match status" value="1"/>
</dbReference>
<dbReference type="Gene3D" id="3.40.720.10">
    <property type="entry name" value="Alkaline Phosphatase, subunit A"/>
    <property type="match status" value="1"/>
</dbReference>
<evidence type="ECO:0000256" key="5">
    <source>
        <dbReference type="SAM" id="SignalP"/>
    </source>
</evidence>
<keyword evidence="4" id="KW-0325">Glycoprotein</keyword>
<sequence length="471" mass="51854">MPLLALALAPALASPAADADADARPARSNIVLFLTDDQDQMLGASFPTLGDATPMPKARALLAHAGATATRFYAHTPICCPSRAELLTGRYLHNLKVRPAAQPRAVSVCMHVNESRVLDHSFAASLAEAGYHVGMFGKFLNNVPDWTQPARGFSAWLANGGGDYIAPKFGAANLAFAGIEDGEVQYGEDAYTTSIVGNVSNEWIRHVARRQPERPFFAYIAPKAAHEPFIPARWYVDHWDPQWPSSEPRPPNWNCSAALRRGKHGNIATQPMITAEAARVVTGVFKNRWRTLLSVDDLIGHTLATVESLGLLDRTYFFFTSDHGFQLGENNILMDKRHVYDWDTRVHLLVRGPGIRAGSEMAYPATMVDLAPTFLSIAGVTPPATMDGRSLLPLFVEDRGDGRRPLEARGGGIGQRTRLPPDVQQHLHAVGVAKAYRAAWRSEVFLEYYFVDDNDKCVEKCSTTGQWPHYI</sequence>
<protein>
    <recommendedName>
        <fullName evidence="6">Sulfatase N-terminal domain-containing protein</fullName>
    </recommendedName>
</protein>
<comment type="similarity">
    <text evidence="1">Belongs to the sulfatase family.</text>
</comment>
<evidence type="ECO:0000313" key="8">
    <source>
        <dbReference type="Proteomes" id="UP001515480"/>
    </source>
</evidence>
<reference evidence="7 8" key="1">
    <citation type="journal article" date="2024" name="Science">
        <title>Giant polyketide synthase enzymes in the biosynthesis of giant marine polyether toxins.</title>
        <authorList>
            <person name="Fallon T.R."/>
            <person name="Shende V.V."/>
            <person name="Wierzbicki I.H."/>
            <person name="Pendleton A.L."/>
            <person name="Watervoot N.F."/>
            <person name="Auber R.P."/>
            <person name="Gonzalez D.J."/>
            <person name="Wisecaver J.H."/>
            <person name="Moore B.S."/>
        </authorList>
    </citation>
    <scope>NUCLEOTIDE SEQUENCE [LARGE SCALE GENOMIC DNA]</scope>
    <source>
        <strain evidence="7 8">12B1</strain>
    </source>
</reference>
<dbReference type="Pfam" id="PF00884">
    <property type="entry name" value="Sulfatase"/>
    <property type="match status" value="1"/>
</dbReference>
<name>A0AB34JDY8_PRYPA</name>
<keyword evidence="2 5" id="KW-0732">Signal</keyword>
<dbReference type="PROSITE" id="PS00523">
    <property type="entry name" value="SULFATASE_1"/>
    <property type="match status" value="1"/>
</dbReference>
<dbReference type="InterPro" id="IPR000917">
    <property type="entry name" value="Sulfatase_N"/>
</dbReference>
<keyword evidence="3" id="KW-0378">Hydrolase</keyword>
<organism evidence="7 8">
    <name type="scientific">Prymnesium parvum</name>
    <name type="common">Toxic golden alga</name>
    <dbReference type="NCBI Taxonomy" id="97485"/>
    <lineage>
        <taxon>Eukaryota</taxon>
        <taxon>Haptista</taxon>
        <taxon>Haptophyta</taxon>
        <taxon>Prymnesiophyceae</taxon>
        <taxon>Prymnesiales</taxon>
        <taxon>Prymnesiaceae</taxon>
        <taxon>Prymnesium</taxon>
    </lineage>
</organism>
<dbReference type="GO" id="GO:0008449">
    <property type="term" value="F:N-acetylglucosamine-6-sulfatase activity"/>
    <property type="evidence" value="ECO:0007669"/>
    <property type="project" value="TreeGrafter"/>
</dbReference>
<evidence type="ECO:0000256" key="2">
    <source>
        <dbReference type="ARBA" id="ARBA00022729"/>
    </source>
</evidence>
<evidence type="ECO:0000256" key="4">
    <source>
        <dbReference type="ARBA" id="ARBA00023180"/>
    </source>
</evidence>
<dbReference type="EMBL" id="JBGBPQ010000009">
    <property type="protein sequence ID" value="KAL1520140.1"/>
    <property type="molecule type" value="Genomic_DNA"/>
</dbReference>
<dbReference type="AlphaFoldDB" id="A0AB34JDY8"/>
<dbReference type="InterPro" id="IPR024607">
    <property type="entry name" value="Sulfatase_CS"/>
</dbReference>
<proteinExistence type="inferred from homology"/>
<keyword evidence="8" id="KW-1185">Reference proteome</keyword>
<evidence type="ECO:0000256" key="1">
    <source>
        <dbReference type="ARBA" id="ARBA00008779"/>
    </source>
</evidence>
<comment type="caution">
    <text evidence="7">The sequence shown here is derived from an EMBL/GenBank/DDBJ whole genome shotgun (WGS) entry which is preliminary data.</text>
</comment>
<dbReference type="Proteomes" id="UP001515480">
    <property type="component" value="Unassembled WGS sequence"/>
</dbReference>
<evidence type="ECO:0000313" key="7">
    <source>
        <dbReference type="EMBL" id="KAL1520140.1"/>
    </source>
</evidence>
<dbReference type="PANTHER" id="PTHR43108:SF8">
    <property type="entry name" value="SD21168P"/>
    <property type="match status" value="1"/>
</dbReference>
<feature type="domain" description="Sulfatase N-terminal" evidence="6">
    <location>
        <begin position="28"/>
        <end position="380"/>
    </location>
</feature>
<evidence type="ECO:0000256" key="3">
    <source>
        <dbReference type="ARBA" id="ARBA00022801"/>
    </source>
</evidence>
<dbReference type="SUPFAM" id="SSF53649">
    <property type="entry name" value="Alkaline phosphatase-like"/>
    <property type="match status" value="1"/>
</dbReference>
<accession>A0AB34JDY8</accession>
<dbReference type="GO" id="GO:0005539">
    <property type="term" value="F:glycosaminoglycan binding"/>
    <property type="evidence" value="ECO:0007669"/>
    <property type="project" value="TreeGrafter"/>
</dbReference>
<dbReference type="InterPro" id="IPR017850">
    <property type="entry name" value="Alkaline_phosphatase_core_sf"/>
</dbReference>
<evidence type="ECO:0000259" key="6">
    <source>
        <dbReference type="Pfam" id="PF00884"/>
    </source>
</evidence>
<feature type="signal peptide" evidence="5">
    <location>
        <begin position="1"/>
        <end position="19"/>
    </location>
</feature>
<feature type="chain" id="PRO_5044250888" description="Sulfatase N-terminal domain-containing protein" evidence="5">
    <location>
        <begin position="20"/>
        <end position="471"/>
    </location>
</feature>
<gene>
    <name evidence="7" type="ORF">AB1Y20_023612</name>
</gene>